<evidence type="ECO:0000313" key="4">
    <source>
        <dbReference type="Proteomes" id="UP000236740"/>
    </source>
</evidence>
<evidence type="ECO:0000313" key="2">
    <source>
        <dbReference type="EMBL" id="QCC46380.1"/>
    </source>
</evidence>
<evidence type="ECO:0000313" key="3">
    <source>
        <dbReference type="EMBL" id="SEG01125.1"/>
    </source>
</evidence>
<proteinExistence type="predicted"/>
<dbReference type="RefSeq" id="WP_103991022.1">
    <property type="nucleotide sequence ID" value="NZ_CP031311.1"/>
</dbReference>
<dbReference type="EMBL" id="CP031311">
    <property type="protein sequence ID" value="QCC46380.1"/>
    <property type="molecule type" value="Genomic_DNA"/>
</dbReference>
<reference evidence="2 5" key="2">
    <citation type="journal article" date="2019" name="Nat. Commun.">
        <title>A new type of DNA phosphorothioation-based antiviral system in archaea.</title>
        <authorList>
            <person name="Xiong L."/>
            <person name="Liu S."/>
            <person name="Chen S."/>
            <person name="Xiao Y."/>
            <person name="Zhu B."/>
            <person name="Gao Y."/>
            <person name="Zhang Y."/>
            <person name="Chen B."/>
            <person name="Luo J."/>
            <person name="Deng Z."/>
            <person name="Chen X."/>
            <person name="Wang L."/>
            <person name="Chen S."/>
        </authorList>
    </citation>
    <scope>NUCLEOTIDE SEQUENCE [LARGE SCALE GENOMIC DNA]</scope>
    <source>
        <strain evidence="2 5">CGMCC 1.10331</strain>
    </source>
</reference>
<dbReference type="Proteomes" id="UP000296733">
    <property type="component" value="Chromosome"/>
</dbReference>
<dbReference type="EMBL" id="FNVN01000001">
    <property type="protein sequence ID" value="SEG01125.1"/>
    <property type="molecule type" value="Genomic_DNA"/>
</dbReference>
<protein>
    <submittedName>
        <fullName evidence="3">Uncharacterized protein</fullName>
    </submittedName>
</protein>
<dbReference type="Proteomes" id="UP000236740">
    <property type="component" value="Unassembled WGS sequence"/>
</dbReference>
<accession>A0A1H5WP94</accession>
<name>A0A1H5WP94_9EURY</name>
<dbReference type="InterPro" id="IPR006311">
    <property type="entry name" value="TAT_signal"/>
</dbReference>
<evidence type="ECO:0000313" key="5">
    <source>
        <dbReference type="Proteomes" id="UP000296733"/>
    </source>
</evidence>
<dbReference type="AlphaFoldDB" id="A0A1H5WP94"/>
<feature type="region of interest" description="Disordered" evidence="1">
    <location>
        <begin position="194"/>
        <end position="222"/>
    </location>
</feature>
<dbReference type="KEGG" id="hlm:DV707_01075"/>
<dbReference type="PROSITE" id="PS51318">
    <property type="entry name" value="TAT"/>
    <property type="match status" value="1"/>
</dbReference>
<feature type="region of interest" description="Disordered" evidence="1">
    <location>
        <begin position="26"/>
        <end position="90"/>
    </location>
</feature>
<keyword evidence="4" id="KW-1185">Reference proteome</keyword>
<organism evidence="3 4">
    <name type="scientific">Halobellus limi</name>
    <dbReference type="NCBI Taxonomy" id="699433"/>
    <lineage>
        <taxon>Archaea</taxon>
        <taxon>Methanobacteriati</taxon>
        <taxon>Methanobacteriota</taxon>
        <taxon>Stenosarchaea group</taxon>
        <taxon>Halobacteria</taxon>
        <taxon>Halobacteriales</taxon>
        <taxon>Haloferacaceae</taxon>
        <taxon>Halobellus</taxon>
    </lineage>
</organism>
<feature type="compositionally biased region" description="Acidic residues" evidence="1">
    <location>
        <begin position="70"/>
        <end position="80"/>
    </location>
</feature>
<gene>
    <name evidence="2" type="ORF">DV707_01075</name>
    <name evidence="3" type="ORF">SAMN04488133_1345</name>
</gene>
<reference evidence="3 4" key="1">
    <citation type="submission" date="2016-10" db="EMBL/GenBank/DDBJ databases">
        <authorList>
            <person name="de Groot N.N."/>
        </authorList>
    </citation>
    <scope>NUCLEOTIDE SEQUENCE [LARGE SCALE GENOMIC DNA]</scope>
    <source>
        <strain evidence="3 4">CGMCC 1.10331</strain>
    </source>
</reference>
<dbReference type="OrthoDB" id="242771at2157"/>
<evidence type="ECO:0000256" key="1">
    <source>
        <dbReference type="SAM" id="MobiDB-lite"/>
    </source>
</evidence>
<dbReference type="GeneID" id="39856635"/>
<sequence length="222" mass="23573">MPSNTPSSSRRRLLQSTAALLGVSALAGCGGSGSASGTARAGPNVEPPEDALTDPTHVSLRSSELAPIVEEPDSETDASESDSTGTPRFDDWQHDLVADAERAASLTFADVDGADEARALLEETDFESESVYVEGHVVPECYERRLCWVRWTDSEIETDYARILRDADVACEADADDFVTNLIRIPAALNPDDVRSYGSSSGGGRCRTPTGESMATGEGEGE</sequence>